<feature type="region of interest" description="Disordered" evidence="1">
    <location>
        <begin position="52"/>
        <end position="112"/>
    </location>
</feature>
<name>A0A8D8JSQ8_CULPI</name>
<dbReference type="EMBL" id="HBUE01295811">
    <property type="protein sequence ID" value="CAG6576356.1"/>
    <property type="molecule type" value="Transcribed_RNA"/>
</dbReference>
<reference evidence="2" key="1">
    <citation type="submission" date="2021-05" db="EMBL/GenBank/DDBJ databases">
        <authorList>
            <person name="Alioto T."/>
            <person name="Alioto T."/>
            <person name="Gomez Garrido J."/>
        </authorList>
    </citation>
    <scope>NUCLEOTIDE SEQUENCE</scope>
</reference>
<dbReference type="EMBL" id="HBUE01189956">
    <property type="protein sequence ID" value="CAG6524673.1"/>
    <property type="molecule type" value="Transcribed_RNA"/>
</dbReference>
<organism evidence="2">
    <name type="scientific">Culex pipiens</name>
    <name type="common">House mosquito</name>
    <dbReference type="NCBI Taxonomy" id="7175"/>
    <lineage>
        <taxon>Eukaryota</taxon>
        <taxon>Metazoa</taxon>
        <taxon>Ecdysozoa</taxon>
        <taxon>Arthropoda</taxon>
        <taxon>Hexapoda</taxon>
        <taxon>Insecta</taxon>
        <taxon>Pterygota</taxon>
        <taxon>Neoptera</taxon>
        <taxon>Endopterygota</taxon>
        <taxon>Diptera</taxon>
        <taxon>Nematocera</taxon>
        <taxon>Culicoidea</taxon>
        <taxon>Culicidae</taxon>
        <taxon>Culicinae</taxon>
        <taxon>Culicini</taxon>
        <taxon>Culex</taxon>
        <taxon>Culex</taxon>
    </lineage>
</organism>
<evidence type="ECO:0000256" key="1">
    <source>
        <dbReference type="SAM" id="MobiDB-lite"/>
    </source>
</evidence>
<protein>
    <submittedName>
        <fullName evidence="2">(northern house mosquito) hypothetical protein</fullName>
    </submittedName>
</protein>
<evidence type="ECO:0000313" key="2">
    <source>
        <dbReference type="EMBL" id="CAG6576356.1"/>
    </source>
</evidence>
<sequence length="112" mass="13261">MKRRRRKKKIRKRLLKSKGKPRKVTPKVRNRRRRKWLRAPSAACPDCAAPANTGIRTRPAWNPRAMSCPIQTKPTHRAKTRTRSRSAKSSARWSRRRNLSQSQRKLISRNLR</sequence>
<dbReference type="AlphaFoldDB" id="A0A8D8JSQ8"/>
<feature type="region of interest" description="Disordered" evidence="1">
    <location>
        <begin position="1"/>
        <end position="33"/>
    </location>
</feature>
<proteinExistence type="predicted"/>
<feature type="compositionally biased region" description="Basic residues" evidence="1">
    <location>
        <begin position="74"/>
        <end position="86"/>
    </location>
</feature>
<accession>A0A8D8JSQ8</accession>